<dbReference type="Proteomes" id="UP001157733">
    <property type="component" value="Chromosome"/>
</dbReference>
<gene>
    <name evidence="3" type="ORF">NSPWAT_2491</name>
</gene>
<dbReference type="RefSeq" id="WP_282012183.1">
    <property type="nucleotide sequence ID" value="NZ_OX336137.1"/>
</dbReference>
<dbReference type="PANTHER" id="PTHR43235">
    <property type="entry name" value="GLUTAMINE AMIDOTRANSFERASE PB2B2.05-RELATED"/>
    <property type="match status" value="1"/>
</dbReference>
<dbReference type="CDD" id="cd01745">
    <property type="entry name" value="GATase1_2"/>
    <property type="match status" value="1"/>
</dbReference>
<keyword evidence="2" id="KW-0472">Membrane</keyword>
<dbReference type="PANTHER" id="PTHR43235:SF1">
    <property type="entry name" value="GLUTAMINE AMIDOTRANSFERASE PB2B2.05-RELATED"/>
    <property type="match status" value="1"/>
</dbReference>
<dbReference type="SUPFAM" id="SSF52317">
    <property type="entry name" value="Class I glutamine amidotransferase-like"/>
    <property type="match status" value="1"/>
</dbReference>
<evidence type="ECO:0000313" key="4">
    <source>
        <dbReference type="Proteomes" id="UP001157733"/>
    </source>
</evidence>
<evidence type="ECO:0000256" key="1">
    <source>
        <dbReference type="SAM" id="MobiDB-lite"/>
    </source>
</evidence>
<dbReference type="Pfam" id="PF07722">
    <property type="entry name" value="Peptidase_C26"/>
    <property type="match status" value="1"/>
</dbReference>
<reference evidence="3 4" key="1">
    <citation type="submission" date="2022-09" db="EMBL/GenBank/DDBJ databases">
        <authorList>
            <person name="Kop L."/>
        </authorList>
    </citation>
    <scope>NUCLEOTIDE SEQUENCE [LARGE SCALE GENOMIC DNA]</scope>
    <source>
        <strain evidence="3 4">347</strain>
    </source>
</reference>
<feature type="transmembrane region" description="Helical" evidence="2">
    <location>
        <begin position="6"/>
        <end position="28"/>
    </location>
</feature>
<dbReference type="PROSITE" id="PS51273">
    <property type="entry name" value="GATASE_TYPE_1"/>
    <property type="match status" value="1"/>
</dbReference>
<dbReference type="InterPro" id="IPR029062">
    <property type="entry name" value="Class_I_gatase-like"/>
</dbReference>
<feature type="region of interest" description="Disordered" evidence="1">
    <location>
        <begin position="259"/>
        <end position="281"/>
    </location>
</feature>
<keyword evidence="4" id="KW-1185">Reference proteome</keyword>
<keyword evidence="2" id="KW-1133">Transmembrane helix</keyword>
<keyword evidence="2" id="KW-0812">Transmembrane</keyword>
<name>A0ABM9HH66_9BACT</name>
<organism evidence="3 4">
    <name type="scientific">Nitrospina watsonii</name>
    <dbReference type="NCBI Taxonomy" id="1323948"/>
    <lineage>
        <taxon>Bacteria</taxon>
        <taxon>Pseudomonadati</taxon>
        <taxon>Nitrospinota/Tectimicrobiota group</taxon>
        <taxon>Nitrospinota</taxon>
        <taxon>Nitrospinia</taxon>
        <taxon>Nitrospinales</taxon>
        <taxon>Nitrospinaceae</taxon>
        <taxon>Nitrospina</taxon>
    </lineage>
</organism>
<dbReference type="EMBL" id="OX336137">
    <property type="protein sequence ID" value="CAI2719347.1"/>
    <property type="molecule type" value="Genomic_DNA"/>
</dbReference>
<dbReference type="InterPro" id="IPR044668">
    <property type="entry name" value="PuuD-like"/>
</dbReference>
<sequence>MQDKPVIGVTGPTQGGTAAWLFTWLALWRAGARARRIHTQKRVPLDRLDGLIIGGGADVAPDKTDPLPIEDMPSAEEFKKERGLRLRDLILAPLIFLVRWFTAASTVRADTARDEMEKELIRAALDRQLPLLGICRGAQILNTTLGGTLHQDIRNFYVDKPHVWTLLPKKEIAIAPESHLAAVLSTTTAKVNSLHNQAIRELGRHLQIVAQEQHNDIVQAIEVTEQPFCIGVQWHPEYLPQVDRQQKLFRALVQEAKKRKCSMHEAPSPSKPLNQDGLPLP</sequence>
<dbReference type="Gene3D" id="3.40.50.880">
    <property type="match status" value="1"/>
</dbReference>
<evidence type="ECO:0000313" key="3">
    <source>
        <dbReference type="EMBL" id="CAI2719347.1"/>
    </source>
</evidence>
<proteinExistence type="predicted"/>
<dbReference type="InterPro" id="IPR011697">
    <property type="entry name" value="Peptidase_C26"/>
</dbReference>
<protein>
    <submittedName>
        <fullName evidence="3">Peptidase C26</fullName>
    </submittedName>
</protein>
<evidence type="ECO:0000256" key="2">
    <source>
        <dbReference type="SAM" id="Phobius"/>
    </source>
</evidence>
<accession>A0ABM9HH66</accession>